<keyword evidence="10" id="KW-1185">Reference proteome</keyword>
<keyword evidence="6" id="KW-0472">Membrane</keyword>
<evidence type="ECO:0000313" key="9">
    <source>
        <dbReference type="EMBL" id="MFD2275623.1"/>
    </source>
</evidence>
<feature type="domain" description="POTRA" evidence="8">
    <location>
        <begin position="72"/>
        <end position="140"/>
    </location>
</feature>
<evidence type="ECO:0000256" key="6">
    <source>
        <dbReference type="ARBA" id="ARBA00023136"/>
    </source>
</evidence>
<protein>
    <submittedName>
        <fullName evidence="9">Cell division protein FtsQ/DivIB</fullName>
    </submittedName>
</protein>
<dbReference type="PROSITE" id="PS51779">
    <property type="entry name" value="POTRA"/>
    <property type="match status" value="1"/>
</dbReference>
<evidence type="ECO:0000256" key="5">
    <source>
        <dbReference type="ARBA" id="ARBA00022989"/>
    </source>
</evidence>
<evidence type="ECO:0000256" key="1">
    <source>
        <dbReference type="ARBA" id="ARBA00004370"/>
    </source>
</evidence>
<comment type="subcellular location">
    <subcellularLocation>
        <location evidence="1">Membrane</location>
    </subcellularLocation>
</comment>
<accession>A0ABW5E153</accession>
<dbReference type="EMBL" id="JBHUJC010000011">
    <property type="protein sequence ID" value="MFD2275623.1"/>
    <property type="molecule type" value="Genomic_DNA"/>
</dbReference>
<sequence>MFKRKKTNTRYTRARQDRMLHLQVSSPRIVMFQSLRAMRGVFKLALVLALLGVGGVYSYNYVQDHFLSSPEFSLRHLELKTNGYLNESEVAKIAQIDPSGTVFSFDIDEAEARLIARPEIVTAAIERRLPDTVRVTIEERVPVAWVACPKLAMSGRNPHSGILMDAEGIVFQCQGKLWDVARNLPVIEIHEAAKDEFELGGKMSHKEAERALSLVNLINEKVRGEWFVKRVAVVNFYSLQVTSNDEVEATFGMYEHERQLGDLIAARRHAAETDRELSWINLLPKHNIPGQFKEPASLSDDGLTSVND</sequence>
<dbReference type="InterPro" id="IPR013685">
    <property type="entry name" value="POTRA_FtsQ_type"/>
</dbReference>
<dbReference type="Gene3D" id="3.10.20.310">
    <property type="entry name" value="membrane protein fhac"/>
    <property type="match status" value="1"/>
</dbReference>
<proteinExistence type="predicted"/>
<keyword evidence="3 9" id="KW-0132">Cell division</keyword>
<gene>
    <name evidence="9" type="ORF">ACFSQZ_04000</name>
</gene>
<keyword evidence="7" id="KW-0131">Cell cycle</keyword>
<evidence type="ECO:0000259" key="8">
    <source>
        <dbReference type="PROSITE" id="PS51779"/>
    </source>
</evidence>
<comment type="caution">
    <text evidence="9">The sequence shown here is derived from an EMBL/GenBank/DDBJ whole genome shotgun (WGS) entry which is preliminary data.</text>
</comment>
<evidence type="ECO:0000256" key="7">
    <source>
        <dbReference type="ARBA" id="ARBA00023306"/>
    </source>
</evidence>
<evidence type="ECO:0000256" key="3">
    <source>
        <dbReference type="ARBA" id="ARBA00022618"/>
    </source>
</evidence>
<dbReference type="PANTHER" id="PTHR35851:SF1">
    <property type="entry name" value="CELL DIVISION PROTEIN FTSQ"/>
    <property type="match status" value="1"/>
</dbReference>
<reference evidence="10" key="1">
    <citation type="journal article" date="2019" name="Int. J. Syst. Evol. Microbiol.">
        <title>The Global Catalogue of Microorganisms (GCM) 10K type strain sequencing project: providing services to taxonomists for standard genome sequencing and annotation.</title>
        <authorList>
            <consortium name="The Broad Institute Genomics Platform"/>
            <consortium name="The Broad Institute Genome Sequencing Center for Infectious Disease"/>
            <person name="Wu L."/>
            <person name="Ma J."/>
        </authorList>
    </citation>
    <scope>NUCLEOTIDE SEQUENCE [LARGE SCALE GENOMIC DNA]</scope>
    <source>
        <strain evidence="10">JCM 16545</strain>
    </source>
</reference>
<keyword evidence="4" id="KW-0812">Transmembrane</keyword>
<name>A0ABW5E153_9BACT</name>
<dbReference type="GO" id="GO:0051301">
    <property type="term" value="P:cell division"/>
    <property type="evidence" value="ECO:0007669"/>
    <property type="project" value="UniProtKB-KW"/>
</dbReference>
<evidence type="ECO:0000313" key="10">
    <source>
        <dbReference type="Proteomes" id="UP001597297"/>
    </source>
</evidence>
<dbReference type="Proteomes" id="UP001597297">
    <property type="component" value="Unassembled WGS sequence"/>
</dbReference>
<keyword evidence="5" id="KW-1133">Transmembrane helix</keyword>
<evidence type="ECO:0000256" key="2">
    <source>
        <dbReference type="ARBA" id="ARBA00022475"/>
    </source>
</evidence>
<dbReference type="RefSeq" id="WP_377094764.1">
    <property type="nucleotide sequence ID" value="NZ_JBHSJM010000001.1"/>
</dbReference>
<dbReference type="Pfam" id="PF08478">
    <property type="entry name" value="POTRA_1"/>
    <property type="match status" value="1"/>
</dbReference>
<dbReference type="InterPro" id="IPR026579">
    <property type="entry name" value="FtsQ"/>
</dbReference>
<evidence type="ECO:0000256" key="4">
    <source>
        <dbReference type="ARBA" id="ARBA00022692"/>
    </source>
</evidence>
<keyword evidence="2" id="KW-1003">Cell membrane</keyword>
<organism evidence="9 10">
    <name type="scientific">Rubritalea spongiae</name>
    <dbReference type="NCBI Taxonomy" id="430797"/>
    <lineage>
        <taxon>Bacteria</taxon>
        <taxon>Pseudomonadati</taxon>
        <taxon>Verrucomicrobiota</taxon>
        <taxon>Verrucomicrobiia</taxon>
        <taxon>Verrucomicrobiales</taxon>
        <taxon>Rubritaleaceae</taxon>
        <taxon>Rubritalea</taxon>
    </lineage>
</organism>
<dbReference type="PANTHER" id="PTHR35851">
    <property type="entry name" value="CELL DIVISION PROTEIN FTSQ"/>
    <property type="match status" value="1"/>
</dbReference>
<dbReference type="InterPro" id="IPR034746">
    <property type="entry name" value="POTRA"/>
</dbReference>